<evidence type="ECO:0000313" key="2">
    <source>
        <dbReference type="Proteomes" id="UP000215086"/>
    </source>
</evidence>
<gene>
    <name evidence="1" type="ORF">THTE_4415</name>
</gene>
<dbReference type="AlphaFoldDB" id="A0A286RM22"/>
<evidence type="ECO:0000313" key="1">
    <source>
        <dbReference type="EMBL" id="ASV77016.1"/>
    </source>
</evidence>
<protein>
    <submittedName>
        <fullName evidence="1">Uncharacterized protein</fullName>
    </submittedName>
</protein>
<organism evidence="1 2">
    <name type="scientific">Thermogutta terrifontis</name>
    <dbReference type="NCBI Taxonomy" id="1331910"/>
    <lineage>
        <taxon>Bacteria</taxon>
        <taxon>Pseudomonadati</taxon>
        <taxon>Planctomycetota</taxon>
        <taxon>Planctomycetia</taxon>
        <taxon>Pirellulales</taxon>
        <taxon>Thermoguttaceae</taxon>
        <taxon>Thermogutta</taxon>
    </lineage>
</organism>
<dbReference type="KEGG" id="ttf:THTE_4415"/>
<dbReference type="EMBL" id="CP018477">
    <property type="protein sequence ID" value="ASV77016.1"/>
    <property type="molecule type" value="Genomic_DNA"/>
</dbReference>
<sequence>MVRFVLANSEWRVASGEVDNPFFSSTADCFRKRDCFLFSVPSYLTAHD</sequence>
<accession>A0A286RM22</accession>
<keyword evidence="2" id="KW-1185">Reference proteome</keyword>
<name>A0A286RM22_9BACT</name>
<proteinExistence type="predicted"/>
<reference evidence="1 2" key="1">
    <citation type="journal article" name="Front. Microbiol.">
        <title>Sugar Metabolism of the First Thermophilic Planctomycete Thermogutta terrifontis: Comparative Genomic and Transcriptomic Approaches.</title>
        <authorList>
            <person name="Elcheninov A.G."/>
            <person name="Menzel P."/>
            <person name="Gudbergsdottir S.R."/>
            <person name="Slesarev A.I."/>
            <person name="Kadnikov V.V."/>
            <person name="Krogh A."/>
            <person name="Bonch-Osmolovskaya E.A."/>
            <person name="Peng X."/>
            <person name="Kublanov I.V."/>
        </authorList>
    </citation>
    <scope>NUCLEOTIDE SEQUENCE [LARGE SCALE GENOMIC DNA]</scope>
    <source>
        <strain evidence="1 2">R1</strain>
    </source>
</reference>
<dbReference type="Proteomes" id="UP000215086">
    <property type="component" value="Chromosome"/>
</dbReference>